<gene>
    <name evidence="1" type="ORF">LA55_1014</name>
</gene>
<organism evidence="1 2">
    <name type="scientific">Francisella philomiragia</name>
    <dbReference type="NCBI Taxonomy" id="28110"/>
    <lineage>
        <taxon>Bacteria</taxon>
        <taxon>Pseudomonadati</taxon>
        <taxon>Pseudomonadota</taxon>
        <taxon>Gammaproteobacteria</taxon>
        <taxon>Thiotrichales</taxon>
        <taxon>Francisellaceae</taxon>
        <taxon>Francisella</taxon>
    </lineage>
</organism>
<dbReference type="EMBL" id="CP009440">
    <property type="protein sequence ID" value="AJI54167.1"/>
    <property type="molecule type" value="Genomic_DNA"/>
</dbReference>
<dbReference type="Proteomes" id="UP000031830">
    <property type="component" value="Chromosome"/>
</dbReference>
<dbReference type="RefSeq" id="WP_042518399.1">
    <property type="nucleotide sequence ID" value="NZ_CP009440.1"/>
</dbReference>
<protein>
    <submittedName>
        <fullName evidence="1">Bor family protein</fullName>
    </submittedName>
</protein>
<dbReference type="Pfam" id="PF06291">
    <property type="entry name" value="Lambda_Bor"/>
    <property type="match status" value="1"/>
</dbReference>
<accession>A0A0B6DJI9</accession>
<evidence type="ECO:0000313" key="2">
    <source>
        <dbReference type="Proteomes" id="UP000031830"/>
    </source>
</evidence>
<dbReference type="InterPro" id="IPR010438">
    <property type="entry name" value="Lambda_Bor"/>
</dbReference>
<name>A0A0B6DJI9_9GAMM</name>
<dbReference type="AlphaFoldDB" id="A0A0B6DJI9"/>
<sequence length="106" mass="11826">MRYLILKYIKIFLIGFSILLLSNCADQSVTFKNIPPDKQPIIGKVPNIYILGGLGQTSEVTPADICDGHQEKVAKVTFTKPFIWDGLISLITLGIVTPRHTYVYCV</sequence>
<reference evidence="1 2" key="1">
    <citation type="journal article" date="2015" name="Genome Announc.">
        <title>Genome sequencing of 18 francisella strains to aid in assay development and testing.</title>
        <authorList>
            <person name="Johnson S.L."/>
            <person name="Daligault H.E."/>
            <person name="Davenport K.W."/>
            <person name="Coyne S.R."/>
            <person name="Frey K.G."/>
            <person name="Koroleva G.I."/>
            <person name="Broomall S.M."/>
            <person name="Bishop-Lilly K.A."/>
            <person name="Bruce D.C."/>
            <person name="Chertkov O."/>
            <person name="Freitas T."/>
            <person name="Jaissle J."/>
            <person name="Ladner J.T."/>
            <person name="Rosenzweig C.N."/>
            <person name="Gibbons H.S."/>
            <person name="Palacios G.F."/>
            <person name="Redden C.L."/>
            <person name="Xu Y."/>
            <person name="Minogue T.D."/>
            <person name="Chain P.S."/>
        </authorList>
    </citation>
    <scope>NUCLEOTIDE SEQUENCE [LARGE SCALE GENOMIC DNA]</scope>
    <source>
        <strain evidence="1 2">GA01-2794</strain>
    </source>
</reference>
<evidence type="ECO:0000313" key="1">
    <source>
        <dbReference type="EMBL" id="AJI54167.1"/>
    </source>
</evidence>
<dbReference type="KEGG" id="fpj:LA02_1465"/>
<proteinExistence type="predicted"/>
<dbReference type="STRING" id="28110.KU46_1524"/>
<dbReference type="OrthoDB" id="9925477at2"/>
<dbReference type="KEGG" id="fpz:LA55_1014"/>